<dbReference type="EMBL" id="NRHC01000076">
    <property type="protein sequence ID" value="RIY31848.1"/>
    <property type="molecule type" value="Genomic_DNA"/>
</dbReference>
<evidence type="ECO:0000256" key="1">
    <source>
        <dbReference type="SAM" id="Phobius"/>
    </source>
</evidence>
<keyword evidence="3" id="KW-1185">Reference proteome</keyword>
<evidence type="ECO:0000313" key="2">
    <source>
        <dbReference type="EMBL" id="RIY31848.1"/>
    </source>
</evidence>
<dbReference type="Proteomes" id="UP000265691">
    <property type="component" value="Unassembled WGS sequence"/>
</dbReference>
<sequence length="435" mass="49404">MTTENNKQGESKFKRGMIRFLIFCLGGAIGFLGYNYFTNNNFFEEDPPIKVVNRVKFTGSLEVLNQPLNITDKNQLEDLRLLQNYIYLLQDLVTFNKYLAEFKALDTSKAQAETKQILNNFKTKLNQQGQDFIAKLDFPLAFVVENQKPVFEVADNSYSTNLAINSPVQIFDTVNSLLPTVRSLNQTLKELQAQVKGSDLKTVDLTALNANISKVQNGLAKMSNTLANNKKKDPDFFTNAATYTLEYQYSDFYTYVSGSLEPLFLDINEVIANSDQYAINGLTNLLMRIDDIDKFAALAPYIAKYPYTPENSNSLGELKDQYRIAVDTVKYMGFKPVTVSENSNAIPNEKNTGMVNLLVLDLNPLHLPYEPIDHSSYLDCNQLRKVEVPGAIDKNGKEKSLEIDGRCYTLFTYKLKQFNRDNVPSLNDYMLNKHK</sequence>
<keyword evidence="1" id="KW-0812">Transmembrane</keyword>
<dbReference type="RefSeq" id="WP_119525462.1">
    <property type="nucleotide sequence ID" value="NZ_NRHC01000076.1"/>
</dbReference>
<accession>A0A3A1Y3Q0</accession>
<gene>
    <name evidence="2" type="ORF">CKF54_06005</name>
</gene>
<proteinExistence type="predicted"/>
<reference evidence="2 3" key="1">
    <citation type="submission" date="2017-08" db="EMBL/GenBank/DDBJ databases">
        <title>Reclassification of Bisgaard taxon 37 and 44.</title>
        <authorList>
            <person name="Christensen H."/>
        </authorList>
    </citation>
    <scope>NUCLEOTIDE SEQUENCE [LARGE SCALE GENOMIC DNA]</scope>
    <source>
        <strain evidence="2 3">B96_3</strain>
    </source>
</reference>
<evidence type="ECO:0000313" key="3">
    <source>
        <dbReference type="Proteomes" id="UP000265691"/>
    </source>
</evidence>
<protein>
    <submittedName>
        <fullName evidence="2">Uncharacterized protein</fullName>
    </submittedName>
</protein>
<keyword evidence="1" id="KW-0472">Membrane</keyword>
<organism evidence="2 3">
    <name type="scientific">Psittacicella hinzii</name>
    <dbReference type="NCBI Taxonomy" id="2028575"/>
    <lineage>
        <taxon>Bacteria</taxon>
        <taxon>Pseudomonadati</taxon>
        <taxon>Pseudomonadota</taxon>
        <taxon>Gammaproteobacteria</taxon>
        <taxon>Pasteurellales</taxon>
        <taxon>Psittacicellaceae</taxon>
        <taxon>Psittacicella</taxon>
    </lineage>
</organism>
<dbReference type="OrthoDB" id="5675772at2"/>
<feature type="transmembrane region" description="Helical" evidence="1">
    <location>
        <begin position="20"/>
        <end position="37"/>
    </location>
</feature>
<comment type="caution">
    <text evidence="2">The sequence shown here is derived from an EMBL/GenBank/DDBJ whole genome shotgun (WGS) entry which is preliminary data.</text>
</comment>
<name>A0A3A1Y3Q0_9GAMM</name>
<keyword evidence="1" id="KW-1133">Transmembrane helix</keyword>
<dbReference type="AlphaFoldDB" id="A0A3A1Y3Q0"/>